<dbReference type="InterPro" id="IPR016024">
    <property type="entry name" value="ARM-type_fold"/>
</dbReference>
<gene>
    <name evidence="1" type="ORF">M9Y10_035330</name>
</gene>
<protein>
    <submittedName>
        <fullName evidence="1">Uncharacterized protein</fullName>
    </submittedName>
</protein>
<keyword evidence="2" id="KW-1185">Reference proteome</keyword>
<organism evidence="1 2">
    <name type="scientific">Tritrichomonas musculus</name>
    <dbReference type="NCBI Taxonomy" id="1915356"/>
    <lineage>
        <taxon>Eukaryota</taxon>
        <taxon>Metamonada</taxon>
        <taxon>Parabasalia</taxon>
        <taxon>Tritrichomonadida</taxon>
        <taxon>Tritrichomonadidae</taxon>
        <taxon>Tritrichomonas</taxon>
    </lineage>
</organism>
<evidence type="ECO:0000313" key="2">
    <source>
        <dbReference type="Proteomes" id="UP001470230"/>
    </source>
</evidence>
<reference evidence="1 2" key="1">
    <citation type="submission" date="2024-04" db="EMBL/GenBank/DDBJ databases">
        <title>Tritrichomonas musculus Genome.</title>
        <authorList>
            <person name="Alves-Ferreira E."/>
            <person name="Grigg M."/>
            <person name="Lorenzi H."/>
            <person name="Galac M."/>
        </authorList>
    </citation>
    <scope>NUCLEOTIDE SEQUENCE [LARGE SCALE GENOMIC DNA]</scope>
    <source>
        <strain evidence="1 2">EAF2021</strain>
    </source>
</reference>
<proteinExistence type="predicted"/>
<accession>A0ABR2KIB6</accession>
<evidence type="ECO:0000313" key="1">
    <source>
        <dbReference type="EMBL" id="KAK8890553.1"/>
    </source>
</evidence>
<comment type="caution">
    <text evidence="1">The sequence shown here is derived from an EMBL/GenBank/DDBJ whole genome shotgun (WGS) entry which is preliminary data.</text>
</comment>
<dbReference type="EMBL" id="JAPFFF010000005">
    <property type="protein sequence ID" value="KAK8890553.1"/>
    <property type="molecule type" value="Genomic_DNA"/>
</dbReference>
<dbReference type="Proteomes" id="UP001470230">
    <property type="component" value="Unassembled WGS sequence"/>
</dbReference>
<name>A0ABR2KIB6_9EUKA</name>
<sequence length="472" mass="54057">MSFNISKGFASLNYDDTLARSTYIDQLPMIAECLSFQHFMNEFEIVQKSILQSPDLVRKLIKIFPDILKFFDKEQKYEIIYSSGKNLPFSTNDKTEKDLLNLLEQLLQEMNDIPHEFETYIQPTLLPKPDEFCVVEKFPLWRLSRLTVLCQDYSPFESLIFKLFSENESTISAASDALCIMNSDIANKYLIKVLMSPVENNRVAAINAIEAHQIDTHNDAIEAIFKNEKSQKVLSRISQLPPKLLTKEMIKVLLNEESTSKTACNLCLSSSFFEELLPILKEKKGVGCEINHADFNIISQCKPVPYDFLSMLIRESKEIILDKTIESILKLDKTHVMSNLILPRINEKGNWRSRYNSVLITTKLLQNSAKGIDPLEQSFLQNFAGFAVAMSLDNVFAVREAAFKTLELYPQQIANSIIESLTSIVTAQTDEFHKQILREFFDTAHASITKYGNREKIEAVMKSIDYNNPSFF</sequence>
<dbReference type="SUPFAM" id="SSF48371">
    <property type="entry name" value="ARM repeat"/>
    <property type="match status" value="1"/>
</dbReference>